<evidence type="ECO:0000256" key="1">
    <source>
        <dbReference type="ARBA" id="ARBA00001933"/>
    </source>
</evidence>
<dbReference type="Pfam" id="PF00155">
    <property type="entry name" value="Aminotran_1_2"/>
    <property type="match status" value="1"/>
</dbReference>
<dbReference type="Gene3D" id="3.90.1150.10">
    <property type="entry name" value="Aspartate Aminotransferase, domain 1"/>
    <property type="match status" value="1"/>
</dbReference>
<dbReference type="InterPro" id="IPR015421">
    <property type="entry name" value="PyrdxlP-dep_Trfase_major"/>
</dbReference>
<organism evidence="5 6">
    <name type="scientific">Thermocladium modestius</name>
    <dbReference type="NCBI Taxonomy" id="62609"/>
    <lineage>
        <taxon>Archaea</taxon>
        <taxon>Thermoproteota</taxon>
        <taxon>Thermoprotei</taxon>
        <taxon>Thermoproteales</taxon>
        <taxon>Thermoproteaceae</taxon>
        <taxon>Thermocladium</taxon>
    </lineage>
</organism>
<protein>
    <recommendedName>
        <fullName evidence="3">Aminotransferase</fullName>
        <ecNumber evidence="3">2.6.1.-</ecNumber>
    </recommendedName>
</protein>
<proteinExistence type="inferred from homology"/>
<dbReference type="Proteomes" id="UP000610960">
    <property type="component" value="Unassembled WGS sequence"/>
</dbReference>
<dbReference type="GO" id="GO:0030170">
    <property type="term" value="F:pyridoxal phosphate binding"/>
    <property type="evidence" value="ECO:0007669"/>
    <property type="project" value="InterPro"/>
</dbReference>
<evidence type="ECO:0000256" key="2">
    <source>
        <dbReference type="ARBA" id="ARBA00022898"/>
    </source>
</evidence>
<dbReference type="SUPFAM" id="SSF53383">
    <property type="entry name" value="PLP-dependent transferases"/>
    <property type="match status" value="1"/>
</dbReference>
<reference evidence="5" key="2">
    <citation type="submission" date="2020-09" db="EMBL/GenBank/DDBJ databases">
        <authorList>
            <person name="Sun Q."/>
            <person name="Ohkuma M."/>
        </authorList>
    </citation>
    <scope>NUCLEOTIDE SEQUENCE</scope>
    <source>
        <strain evidence="5">JCM 10088</strain>
    </source>
</reference>
<dbReference type="PROSITE" id="PS00105">
    <property type="entry name" value="AA_TRANSFER_CLASS_1"/>
    <property type="match status" value="1"/>
</dbReference>
<keyword evidence="3 5" id="KW-0808">Transferase</keyword>
<keyword evidence="3 5" id="KW-0032">Aminotransferase</keyword>
<evidence type="ECO:0000256" key="3">
    <source>
        <dbReference type="RuleBase" id="RU000481"/>
    </source>
</evidence>
<dbReference type="CDD" id="cd00609">
    <property type="entry name" value="AAT_like"/>
    <property type="match status" value="1"/>
</dbReference>
<comment type="similarity">
    <text evidence="3">Belongs to the class-I pyridoxal-phosphate-dependent aminotransferase family.</text>
</comment>
<dbReference type="InterPro" id="IPR015422">
    <property type="entry name" value="PyrdxlP-dep_Trfase_small"/>
</dbReference>
<dbReference type="GO" id="GO:0008483">
    <property type="term" value="F:transaminase activity"/>
    <property type="evidence" value="ECO:0007669"/>
    <property type="project" value="UniProtKB-KW"/>
</dbReference>
<accession>A0A830GX20</accession>
<gene>
    <name evidence="5" type="ORF">GCM10007981_16460</name>
</gene>
<dbReference type="EC" id="2.6.1.-" evidence="3"/>
<dbReference type="PANTHER" id="PTHR42885">
    <property type="entry name" value="HISTIDINOL-PHOSPHATE AMINOTRANSFERASE-RELATED"/>
    <property type="match status" value="1"/>
</dbReference>
<name>A0A830GX20_9CREN</name>
<dbReference type="Gene3D" id="3.40.640.10">
    <property type="entry name" value="Type I PLP-dependent aspartate aminotransferase-like (Major domain)"/>
    <property type="match status" value="1"/>
</dbReference>
<sequence>MGLDNVMDFSVNANPVGPPNFLGTCDFLEYPDHEYKKLRRAISNHYGVEDVVPVNGASEALAVLPLAIRPNKIVTIAPSYGDYEERAGAMGLKHEYVFMKDHGSSFRIDELPNLGGGVLVYLSNPNNPTGSSINASTLRGLAEGLDGFLVVDEAYMELSSAESMLGTDLENVVVVRSFTKALSMPGLRAGFIYSANEEVIKRTRALLPSWNVNSCADSLITELLSNYGAQYSNFLAVSRKYVEAGLSVLSRGLRRLGMHVYESTANFILARGPISSQELADKLLRQGVLIRPAHTFAGLGPNHFRVAVKDAWSNEVLLDAIEKILE</sequence>
<feature type="domain" description="Aminotransferase class I/classII large" evidence="4">
    <location>
        <begin position="7"/>
        <end position="321"/>
    </location>
</feature>
<keyword evidence="6" id="KW-1185">Reference proteome</keyword>
<comment type="caution">
    <text evidence="5">The sequence shown here is derived from an EMBL/GenBank/DDBJ whole genome shotgun (WGS) entry which is preliminary data.</text>
</comment>
<dbReference type="EMBL" id="BMNL01000003">
    <property type="protein sequence ID" value="GGP22012.1"/>
    <property type="molecule type" value="Genomic_DNA"/>
</dbReference>
<evidence type="ECO:0000313" key="5">
    <source>
        <dbReference type="EMBL" id="GGP22012.1"/>
    </source>
</evidence>
<evidence type="ECO:0000313" key="6">
    <source>
        <dbReference type="Proteomes" id="UP000610960"/>
    </source>
</evidence>
<reference evidence="5" key="1">
    <citation type="journal article" date="2014" name="Int. J. Syst. Evol. Microbiol.">
        <title>Complete genome sequence of Corynebacterium casei LMG S-19264T (=DSM 44701T), isolated from a smear-ripened cheese.</title>
        <authorList>
            <consortium name="US DOE Joint Genome Institute (JGI-PGF)"/>
            <person name="Walter F."/>
            <person name="Albersmeier A."/>
            <person name="Kalinowski J."/>
            <person name="Ruckert C."/>
        </authorList>
    </citation>
    <scope>NUCLEOTIDE SEQUENCE</scope>
    <source>
        <strain evidence="5">JCM 10088</strain>
    </source>
</reference>
<dbReference type="InterPro" id="IPR004838">
    <property type="entry name" value="NHTrfase_class1_PyrdxlP-BS"/>
</dbReference>
<comment type="cofactor">
    <cofactor evidence="1 3">
        <name>pyridoxal 5'-phosphate</name>
        <dbReference type="ChEBI" id="CHEBI:597326"/>
    </cofactor>
</comment>
<dbReference type="InterPro" id="IPR015424">
    <property type="entry name" value="PyrdxlP-dep_Trfase"/>
</dbReference>
<dbReference type="InterPro" id="IPR004839">
    <property type="entry name" value="Aminotransferase_I/II_large"/>
</dbReference>
<dbReference type="AlphaFoldDB" id="A0A830GX20"/>
<dbReference type="PANTHER" id="PTHR42885:SF1">
    <property type="entry name" value="THREONINE-PHOSPHATE DECARBOXYLASE"/>
    <property type="match status" value="1"/>
</dbReference>
<keyword evidence="2" id="KW-0663">Pyridoxal phosphate</keyword>
<evidence type="ECO:0000259" key="4">
    <source>
        <dbReference type="Pfam" id="PF00155"/>
    </source>
</evidence>